<dbReference type="PANTHER" id="PTHR43877">
    <property type="entry name" value="AMINOALKYLPHOSPHONATE N-ACETYLTRANSFERASE-RELATED-RELATED"/>
    <property type="match status" value="1"/>
</dbReference>
<evidence type="ECO:0000256" key="2">
    <source>
        <dbReference type="ARBA" id="ARBA00023315"/>
    </source>
</evidence>
<dbReference type="Gene3D" id="3.40.630.30">
    <property type="match status" value="1"/>
</dbReference>
<name>A0A5B0SV41_9ENTR</name>
<dbReference type="Proteomes" id="UP000323297">
    <property type="component" value="Unassembled WGS sequence"/>
</dbReference>
<keyword evidence="1 4" id="KW-0808">Transferase</keyword>
<evidence type="ECO:0000259" key="3">
    <source>
        <dbReference type="PROSITE" id="PS51186"/>
    </source>
</evidence>
<gene>
    <name evidence="4" type="ORF">D3H66_19870</name>
</gene>
<dbReference type="InterPro" id="IPR016181">
    <property type="entry name" value="Acyl_CoA_acyltransferase"/>
</dbReference>
<dbReference type="CDD" id="cd04301">
    <property type="entry name" value="NAT_SF"/>
    <property type="match status" value="1"/>
</dbReference>
<dbReference type="InterPro" id="IPR000182">
    <property type="entry name" value="GNAT_dom"/>
</dbReference>
<reference evidence="4 5" key="1">
    <citation type="submission" date="2019-08" db="EMBL/GenBank/DDBJ databases">
        <title>Draft genome sequence of Citrobacter portucalensis strain isolated from green turtle.</title>
        <authorList>
            <person name="Fernandes M.R."/>
            <person name="Sellera F.P."/>
            <person name="Goldeberg D.W."/>
            <person name="Costa D.C."/>
            <person name="Lincopan N."/>
        </authorList>
    </citation>
    <scope>NUCLEOTIDE SEQUENCE [LARGE SCALE GENOMIC DNA]</scope>
    <source>
        <strain evidence="4 5">TV06</strain>
    </source>
</reference>
<dbReference type="GO" id="GO:0016747">
    <property type="term" value="F:acyltransferase activity, transferring groups other than amino-acyl groups"/>
    <property type="evidence" value="ECO:0007669"/>
    <property type="project" value="InterPro"/>
</dbReference>
<evidence type="ECO:0000313" key="4">
    <source>
        <dbReference type="EMBL" id="KAA1141822.1"/>
    </source>
</evidence>
<dbReference type="AlphaFoldDB" id="A0A5B0SV41"/>
<accession>A0A5B0SV41</accession>
<protein>
    <submittedName>
        <fullName evidence="4">GNAT family N-acetyltransferase</fullName>
    </submittedName>
</protein>
<evidence type="ECO:0000256" key="1">
    <source>
        <dbReference type="ARBA" id="ARBA00022679"/>
    </source>
</evidence>
<proteinExistence type="predicted"/>
<dbReference type="SUPFAM" id="SSF55729">
    <property type="entry name" value="Acyl-CoA N-acyltransferases (Nat)"/>
    <property type="match status" value="1"/>
</dbReference>
<dbReference type="Pfam" id="PF00583">
    <property type="entry name" value="Acetyltransf_1"/>
    <property type="match status" value="1"/>
</dbReference>
<dbReference type="PROSITE" id="PS51186">
    <property type="entry name" value="GNAT"/>
    <property type="match status" value="1"/>
</dbReference>
<organism evidence="4 5">
    <name type="scientific">Citrobacter portucalensis</name>
    <dbReference type="NCBI Taxonomy" id="1639133"/>
    <lineage>
        <taxon>Bacteria</taxon>
        <taxon>Pseudomonadati</taxon>
        <taxon>Pseudomonadota</taxon>
        <taxon>Gammaproteobacteria</taxon>
        <taxon>Enterobacterales</taxon>
        <taxon>Enterobacteriaceae</taxon>
        <taxon>Citrobacter</taxon>
        <taxon>Citrobacter freundii complex</taxon>
    </lineage>
</organism>
<evidence type="ECO:0000313" key="5">
    <source>
        <dbReference type="Proteomes" id="UP000323297"/>
    </source>
</evidence>
<dbReference type="EMBL" id="VTZD01000025">
    <property type="protein sequence ID" value="KAA1141822.1"/>
    <property type="molecule type" value="Genomic_DNA"/>
</dbReference>
<comment type="caution">
    <text evidence="4">The sequence shown here is derived from an EMBL/GenBank/DDBJ whole genome shotgun (WGS) entry which is preliminary data.</text>
</comment>
<feature type="domain" description="N-acetyltransferase" evidence="3">
    <location>
        <begin position="3"/>
        <end position="169"/>
    </location>
</feature>
<sequence>MTLQIREATPADAMLLNALGYRIYRAHFEHLWESKSELEAFLASEYSLDELEQSLKEQAVCWYVAETDRPIGFAKVTYESRIPDTNMSGMLLNKLYLDPADTRKGYGQVMFDTVKELARARGKDFVWLEVLEQNERACNFYRKQGMTLIKRDYFKTASQQSVIRIMGIAV</sequence>
<dbReference type="RefSeq" id="WP_048214450.1">
    <property type="nucleotide sequence ID" value="NZ_JADPFF010000001.1"/>
</dbReference>
<keyword evidence="2" id="KW-0012">Acyltransferase</keyword>
<dbReference type="InterPro" id="IPR050832">
    <property type="entry name" value="Bact_Acetyltransf"/>
</dbReference>